<name>A0A9X4H3B2_9FIRM</name>
<dbReference type="InterPro" id="IPR036413">
    <property type="entry name" value="YaeB-like_sf"/>
</dbReference>
<evidence type="ECO:0000256" key="2">
    <source>
        <dbReference type="ARBA" id="ARBA00033753"/>
    </source>
</evidence>
<dbReference type="InterPro" id="IPR040372">
    <property type="entry name" value="YaeB-like"/>
</dbReference>
<comment type="similarity">
    <text evidence="2">Belongs to the tRNA methyltransferase O family.</text>
</comment>
<evidence type="ECO:0000313" key="4">
    <source>
        <dbReference type="EMBL" id="MDF9409510.1"/>
    </source>
</evidence>
<dbReference type="SUPFAM" id="SSF118196">
    <property type="entry name" value="YaeB-like"/>
    <property type="match status" value="1"/>
</dbReference>
<evidence type="ECO:0000259" key="3">
    <source>
        <dbReference type="PROSITE" id="PS51668"/>
    </source>
</evidence>
<accession>A0A9X4H3B2</accession>
<dbReference type="InterPro" id="IPR023370">
    <property type="entry name" value="TrmO-like_N"/>
</dbReference>
<keyword evidence="1" id="KW-0949">S-adenosyl-L-methionine</keyword>
<dbReference type="EMBL" id="JAKOAV010000033">
    <property type="protein sequence ID" value="MDF9409510.1"/>
    <property type="molecule type" value="Genomic_DNA"/>
</dbReference>
<dbReference type="InterPro" id="IPR036414">
    <property type="entry name" value="YaeB_N_sf"/>
</dbReference>
<gene>
    <name evidence="4" type="primary">tsaA</name>
    <name evidence="4" type="ORF">L7E55_14285</name>
</gene>
<dbReference type="Gene3D" id="2.40.30.70">
    <property type="entry name" value="YaeB-like"/>
    <property type="match status" value="1"/>
</dbReference>
<evidence type="ECO:0000313" key="5">
    <source>
        <dbReference type="Proteomes" id="UP001154312"/>
    </source>
</evidence>
<comment type="caution">
    <text evidence="4">The sequence shown here is derived from an EMBL/GenBank/DDBJ whole genome shotgun (WGS) entry which is preliminary data.</text>
</comment>
<dbReference type="PANTHER" id="PTHR12818:SF0">
    <property type="entry name" value="TRNA (ADENINE(37)-N6)-METHYLTRANSFERASE"/>
    <property type="match status" value="1"/>
</dbReference>
<dbReference type="Pfam" id="PF01980">
    <property type="entry name" value="TrmO_N"/>
    <property type="match status" value="1"/>
</dbReference>
<dbReference type="PROSITE" id="PS51668">
    <property type="entry name" value="TSAA_2"/>
    <property type="match status" value="1"/>
</dbReference>
<protein>
    <submittedName>
        <fullName evidence="4">tRNA (N6-threonylcarbamoyladenosine(37)-N6)-methyltransferase TrmO</fullName>
    </submittedName>
</protein>
<dbReference type="Proteomes" id="UP001154312">
    <property type="component" value="Unassembled WGS sequence"/>
</dbReference>
<dbReference type="RefSeq" id="WP_277444983.1">
    <property type="nucleotide sequence ID" value="NZ_JAKOAV010000033.1"/>
</dbReference>
<evidence type="ECO:0000256" key="1">
    <source>
        <dbReference type="ARBA" id="ARBA00022691"/>
    </source>
</evidence>
<dbReference type="SUPFAM" id="SSF143555">
    <property type="entry name" value="FwdE-like"/>
    <property type="match status" value="1"/>
</dbReference>
<organism evidence="4 5">
    <name type="scientific">Pelotomaculum isophthalicicum JI</name>
    <dbReference type="NCBI Taxonomy" id="947010"/>
    <lineage>
        <taxon>Bacteria</taxon>
        <taxon>Bacillati</taxon>
        <taxon>Bacillota</taxon>
        <taxon>Clostridia</taxon>
        <taxon>Eubacteriales</taxon>
        <taxon>Desulfotomaculaceae</taxon>
        <taxon>Pelotomaculum</taxon>
    </lineage>
</organism>
<dbReference type="NCBIfam" id="TIGR00104">
    <property type="entry name" value="tRNA_TsaA"/>
    <property type="match status" value="1"/>
</dbReference>
<keyword evidence="5" id="KW-1185">Reference proteome</keyword>
<reference evidence="4" key="1">
    <citation type="submission" date="2022-02" db="EMBL/GenBank/DDBJ databases">
        <authorList>
            <person name="Leng L."/>
        </authorList>
    </citation>
    <scope>NUCLEOTIDE SEQUENCE</scope>
    <source>
        <strain evidence="4">JI</strain>
    </source>
</reference>
<proteinExistence type="inferred from homology"/>
<sequence length="271" mass="30338">MEMLQITPVGIVHSPYNDPATIPVQNYSVTIEVFPAYVQGLWGIEAHSHLWILSWFHKARRDLLRTVPGRVNPDAPEYGVFGLRAAGRPNPIGLSLVELVKVEDNILHVRGLDAIDGSPVVDIKPYFEHDIIFSPRAPYIRPKDRVMRYRMLFKQAYNHHQEECRDFQLALRMAMVAVDEFGKLNSPELKVSVKGSGCLADTIQGLSRARLANPARFEYQESAKSVVNWSNGTKGLSISLVGNPTVEELLDLDSTDFLEIKVLGKDGGVYV</sequence>
<dbReference type="CDD" id="cd09281">
    <property type="entry name" value="UPF0066"/>
    <property type="match status" value="1"/>
</dbReference>
<dbReference type="PANTHER" id="PTHR12818">
    <property type="entry name" value="TRNA (ADENINE(37)-N6)-METHYLTRANSFERASE"/>
    <property type="match status" value="1"/>
</dbReference>
<dbReference type="Gene3D" id="3.30.1330.130">
    <property type="match status" value="1"/>
</dbReference>
<dbReference type="AlphaFoldDB" id="A0A9X4H3B2"/>
<feature type="domain" description="TsaA-like" evidence="3">
    <location>
        <begin position="6"/>
        <end position="135"/>
    </location>
</feature>